<reference evidence="4" key="1">
    <citation type="submission" date="2017-08" db="EMBL/GenBank/DDBJ databases">
        <title>A dynamic microbial community with high functional redundancy inhabits the cold, oxic subseafloor aquifer.</title>
        <authorList>
            <person name="Tully B.J."/>
            <person name="Wheat C.G."/>
            <person name="Glazer B.T."/>
            <person name="Huber J.A."/>
        </authorList>
    </citation>
    <scope>NUCLEOTIDE SEQUENCE [LARGE SCALE GENOMIC DNA]</scope>
</reference>
<evidence type="ECO:0000259" key="2">
    <source>
        <dbReference type="Pfam" id="PF01557"/>
    </source>
</evidence>
<keyword evidence="3" id="KW-0378">Hydrolase</keyword>
<dbReference type="EMBL" id="NVQR01000002">
    <property type="protein sequence ID" value="PCH64119.1"/>
    <property type="molecule type" value="Genomic_DNA"/>
</dbReference>
<dbReference type="GO" id="GO:0046872">
    <property type="term" value="F:metal ion binding"/>
    <property type="evidence" value="ECO:0007669"/>
    <property type="project" value="UniProtKB-KW"/>
</dbReference>
<evidence type="ECO:0000256" key="1">
    <source>
        <dbReference type="ARBA" id="ARBA00022723"/>
    </source>
</evidence>
<dbReference type="Gene3D" id="3.90.850.10">
    <property type="entry name" value="Fumarylacetoacetase-like, C-terminal domain"/>
    <property type="match status" value="1"/>
</dbReference>
<dbReference type="Pfam" id="PF01557">
    <property type="entry name" value="FAA_hydrolase"/>
    <property type="match status" value="1"/>
</dbReference>
<proteinExistence type="predicted"/>
<evidence type="ECO:0000313" key="4">
    <source>
        <dbReference type="Proteomes" id="UP000218172"/>
    </source>
</evidence>
<dbReference type="PANTHER" id="PTHR11820:SF90">
    <property type="entry name" value="FLUTATHIONE S-TRANSFERASE"/>
    <property type="match status" value="1"/>
</dbReference>
<evidence type="ECO:0000313" key="3">
    <source>
        <dbReference type="EMBL" id="PCH64119.1"/>
    </source>
</evidence>
<dbReference type="GO" id="GO:0018773">
    <property type="term" value="F:acetylpyruvate hydrolase activity"/>
    <property type="evidence" value="ECO:0007669"/>
    <property type="project" value="TreeGrafter"/>
</dbReference>
<gene>
    <name evidence="3" type="ORF">COC19_00160</name>
</gene>
<organism evidence="3 4">
    <name type="scientific">SAR86 cluster bacterium</name>
    <dbReference type="NCBI Taxonomy" id="2030880"/>
    <lineage>
        <taxon>Bacteria</taxon>
        <taxon>Pseudomonadati</taxon>
        <taxon>Pseudomonadota</taxon>
        <taxon>Gammaproteobacteria</taxon>
        <taxon>SAR86 cluster</taxon>
    </lineage>
</organism>
<keyword evidence="1" id="KW-0479">Metal-binding</keyword>
<comment type="caution">
    <text evidence="3">The sequence shown here is derived from an EMBL/GenBank/DDBJ whole genome shotgun (WGS) entry which is preliminary data.</text>
</comment>
<dbReference type="InterPro" id="IPR011234">
    <property type="entry name" value="Fumarylacetoacetase-like_C"/>
</dbReference>
<accession>A0A2A4MV08</accession>
<dbReference type="InterPro" id="IPR036663">
    <property type="entry name" value="Fumarylacetoacetase_C_sf"/>
</dbReference>
<sequence>MTYVFPPQPQASLAIDGSSQRFPLHRIYCVGRNYADHVKEMGGDVTRNAPVFFSKPATALVSDNADVAYPQATQDLHHEVELVICLAKGGKNISLEAAQACVFGYSVGIDFTRRDLQSEAKKGGKPWDVAKGFDNSAPVSQITPVDVSKPLSQAQIKLAVNGQQRQCGNIEDMIYSVAEVIMHLSTFFELKAGDLIFTGTPAGVSAVGVGDKIQASIESVGSIEFTIV</sequence>
<protein>
    <submittedName>
        <fullName evidence="3">Fumarylacetoacetate hydrolase</fullName>
    </submittedName>
</protein>
<dbReference type="PANTHER" id="PTHR11820">
    <property type="entry name" value="ACYLPYRUVASE"/>
    <property type="match status" value="1"/>
</dbReference>
<feature type="domain" description="Fumarylacetoacetase-like C-terminal" evidence="2">
    <location>
        <begin position="27"/>
        <end position="228"/>
    </location>
</feature>
<dbReference type="Proteomes" id="UP000218172">
    <property type="component" value="Unassembled WGS sequence"/>
</dbReference>
<dbReference type="AlphaFoldDB" id="A0A2A4MV08"/>
<dbReference type="SUPFAM" id="SSF56529">
    <property type="entry name" value="FAH"/>
    <property type="match status" value="1"/>
</dbReference>
<name>A0A2A4MV08_9GAMM</name>